<dbReference type="EMBL" id="BAAATD010000027">
    <property type="protein sequence ID" value="GAA2638957.1"/>
    <property type="molecule type" value="Genomic_DNA"/>
</dbReference>
<name>A0ABP6DBT6_9ACTN</name>
<dbReference type="Proteomes" id="UP001501509">
    <property type="component" value="Unassembled WGS sequence"/>
</dbReference>
<proteinExistence type="predicted"/>
<reference evidence="2" key="1">
    <citation type="journal article" date="2019" name="Int. J. Syst. Evol. Microbiol.">
        <title>The Global Catalogue of Microorganisms (GCM) 10K type strain sequencing project: providing services to taxonomists for standard genome sequencing and annotation.</title>
        <authorList>
            <consortium name="The Broad Institute Genomics Platform"/>
            <consortium name="The Broad Institute Genome Sequencing Center for Infectious Disease"/>
            <person name="Wu L."/>
            <person name="Ma J."/>
        </authorList>
    </citation>
    <scope>NUCLEOTIDE SEQUENCE [LARGE SCALE GENOMIC DNA]</scope>
    <source>
        <strain evidence="2">JCM 6833</strain>
    </source>
</reference>
<evidence type="ECO:0000313" key="1">
    <source>
        <dbReference type="EMBL" id="GAA2638957.1"/>
    </source>
</evidence>
<keyword evidence="2" id="KW-1185">Reference proteome</keyword>
<organism evidence="1 2">
    <name type="scientific">Actinomadura fulvescens</name>
    <dbReference type="NCBI Taxonomy" id="46160"/>
    <lineage>
        <taxon>Bacteria</taxon>
        <taxon>Bacillati</taxon>
        <taxon>Actinomycetota</taxon>
        <taxon>Actinomycetes</taxon>
        <taxon>Streptosporangiales</taxon>
        <taxon>Thermomonosporaceae</taxon>
        <taxon>Actinomadura</taxon>
    </lineage>
</organism>
<comment type="caution">
    <text evidence="1">The sequence shown here is derived from an EMBL/GenBank/DDBJ whole genome shotgun (WGS) entry which is preliminary data.</text>
</comment>
<sequence length="52" mass="5339">MVAWQYADGEFVEAGRYRAVAFEAVDAALNGMAAAVVGRVEPGRSATAAAPP</sequence>
<evidence type="ECO:0000313" key="2">
    <source>
        <dbReference type="Proteomes" id="UP001501509"/>
    </source>
</evidence>
<gene>
    <name evidence="1" type="ORF">GCM10010411_93850</name>
</gene>
<protein>
    <submittedName>
        <fullName evidence="1">Uncharacterized protein</fullName>
    </submittedName>
</protein>
<accession>A0ABP6DBT6</accession>